<dbReference type="InterPro" id="IPR010982">
    <property type="entry name" value="Lambda_DNA-bd_dom_sf"/>
</dbReference>
<organism evidence="6 7">
    <name type="scientific">Salibacterium halotolerans</name>
    <dbReference type="NCBI Taxonomy" id="1884432"/>
    <lineage>
        <taxon>Bacteria</taxon>
        <taxon>Bacillati</taxon>
        <taxon>Bacillota</taxon>
        <taxon>Bacilli</taxon>
        <taxon>Bacillales</taxon>
        <taxon>Bacillaceae</taxon>
    </lineage>
</organism>
<dbReference type="InterPro" id="IPR028082">
    <property type="entry name" value="Peripla_BP_I"/>
</dbReference>
<dbReference type="PROSITE" id="PS50932">
    <property type="entry name" value="HTH_LACI_2"/>
    <property type="match status" value="1"/>
</dbReference>
<sequence length="338" mass="38397">MKNGRRPTISDVANHAGISKSTVSQYLNERFEYMGEETKKRIRESIKELEYSPNFLAKSLKQKKTYTIGIIVANILHGFSTRVIRTIEDVCNEQNIHVIVCNTDEDVNKEQKYVEMLQAKQVDGFIIFPAGDNNELYRELLNQEIPLVFVDRIIPELQVSTVLTDNEQAAEMAVSHFVEYGHKDIGFVLPPMKSTMTPRTERLSGFRKSMHRHSLSVNEDFIYSAPLTDMVGYLKSRFQTARKPTALVTSNDLTLVEVLRFCKEQAIVIPDELSIVSIDDMPLASVYNPAITAIDQPAFTIGAKAASLLLDEINEREKTPGIYRFSPTFLKRETVNRT</sequence>
<dbReference type="Gene3D" id="1.10.260.40">
    <property type="entry name" value="lambda repressor-like DNA-binding domains"/>
    <property type="match status" value="1"/>
</dbReference>
<dbReference type="GO" id="GO:0000976">
    <property type="term" value="F:transcription cis-regulatory region binding"/>
    <property type="evidence" value="ECO:0007669"/>
    <property type="project" value="TreeGrafter"/>
</dbReference>
<dbReference type="PANTHER" id="PTHR30146:SF148">
    <property type="entry name" value="HTH-TYPE TRANSCRIPTIONAL REPRESSOR PURR-RELATED"/>
    <property type="match status" value="1"/>
</dbReference>
<evidence type="ECO:0000313" key="6">
    <source>
        <dbReference type="EMBL" id="SFQ27087.1"/>
    </source>
</evidence>
<dbReference type="EMBL" id="FOXD01000025">
    <property type="protein sequence ID" value="SFQ27087.1"/>
    <property type="molecule type" value="Genomic_DNA"/>
</dbReference>
<dbReference type="SUPFAM" id="SSF47413">
    <property type="entry name" value="lambda repressor-like DNA-binding domains"/>
    <property type="match status" value="1"/>
</dbReference>
<dbReference type="InterPro" id="IPR000843">
    <property type="entry name" value="HTH_LacI"/>
</dbReference>
<gene>
    <name evidence="6" type="ORF">SAMN05518683_1256</name>
</gene>
<dbReference type="PANTHER" id="PTHR30146">
    <property type="entry name" value="LACI-RELATED TRANSCRIPTIONAL REPRESSOR"/>
    <property type="match status" value="1"/>
</dbReference>
<dbReference type="RefSeq" id="WP_093338962.1">
    <property type="nucleotide sequence ID" value="NZ_FOXD01000025.1"/>
</dbReference>
<dbReference type="SUPFAM" id="SSF53822">
    <property type="entry name" value="Periplasmic binding protein-like I"/>
    <property type="match status" value="1"/>
</dbReference>
<evidence type="ECO:0000256" key="4">
    <source>
        <dbReference type="ARBA" id="ARBA00023163"/>
    </source>
</evidence>
<dbReference type="Proteomes" id="UP000198892">
    <property type="component" value="Unassembled WGS sequence"/>
</dbReference>
<keyword evidence="1" id="KW-0678">Repressor</keyword>
<evidence type="ECO:0000256" key="3">
    <source>
        <dbReference type="ARBA" id="ARBA00023125"/>
    </source>
</evidence>
<accession>A0A1I5X624</accession>
<keyword evidence="4" id="KW-0804">Transcription</keyword>
<dbReference type="STRING" id="1884432.SAMN05518683_1256"/>
<dbReference type="OrthoDB" id="1639518at2"/>
<dbReference type="CDD" id="cd19977">
    <property type="entry name" value="PBP1_EndR-like"/>
    <property type="match status" value="1"/>
</dbReference>
<keyword evidence="7" id="KW-1185">Reference proteome</keyword>
<evidence type="ECO:0000313" key="7">
    <source>
        <dbReference type="Proteomes" id="UP000198892"/>
    </source>
</evidence>
<keyword evidence="3" id="KW-0238">DNA-binding</keyword>
<reference evidence="7" key="1">
    <citation type="submission" date="2016-10" db="EMBL/GenBank/DDBJ databases">
        <authorList>
            <person name="Varghese N."/>
            <person name="Submissions S."/>
        </authorList>
    </citation>
    <scope>NUCLEOTIDE SEQUENCE [LARGE SCALE GENOMIC DNA]</scope>
    <source>
        <strain evidence="7">S7</strain>
    </source>
</reference>
<dbReference type="AlphaFoldDB" id="A0A1I5X624"/>
<evidence type="ECO:0000259" key="5">
    <source>
        <dbReference type="PROSITE" id="PS50932"/>
    </source>
</evidence>
<dbReference type="Pfam" id="PF00356">
    <property type="entry name" value="LacI"/>
    <property type="match status" value="1"/>
</dbReference>
<evidence type="ECO:0000256" key="1">
    <source>
        <dbReference type="ARBA" id="ARBA00022491"/>
    </source>
</evidence>
<proteinExistence type="predicted"/>
<dbReference type="Pfam" id="PF13377">
    <property type="entry name" value="Peripla_BP_3"/>
    <property type="match status" value="1"/>
</dbReference>
<dbReference type="SMART" id="SM00354">
    <property type="entry name" value="HTH_LACI"/>
    <property type="match status" value="1"/>
</dbReference>
<feature type="domain" description="HTH lacI-type" evidence="5">
    <location>
        <begin position="7"/>
        <end position="62"/>
    </location>
</feature>
<dbReference type="CDD" id="cd01392">
    <property type="entry name" value="HTH_LacI"/>
    <property type="match status" value="1"/>
</dbReference>
<dbReference type="InterPro" id="IPR046335">
    <property type="entry name" value="LacI/GalR-like_sensor"/>
</dbReference>
<keyword evidence="2" id="KW-0805">Transcription regulation</keyword>
<evidence type="ECO:0000256" key="2">
    <source>
        <dbReference type="ARBA" id="ARBA00023015"/>
    </source>
</evidence>
<dbReference type="GO" id="GO:0003700">
    <property type="term" value="F:DNA-binding transcription factor activity"/>
    <property type="evidence" value="ECO:0007669"/>
    <property type="project" value="TreeGrafter"/>
</dbReference>
<name>A0A1I5X624_9BACI</name>
<dbReference type="Gene3D" id="3.40.50.2300">
    <property type="match status" value="2"/>
</dbReference>
<protein>
    <submittedName>
        <fullName evidence="6">LacI family transcriptional regulator, kdg operon repressor</fullName>
    </submittedName>
</protein>